<dbReference type="EMBL" id="JADOUA010000001">
    <property type="protein sequence ID" value="MBG6093034.1"/>
    <property type="molecule type" value="Genomic_DNA"/>
</dbReference>
<protein>
    <submittedName>
        <fullName evidence="4">Uncharacterized protein YukE</fullName>
    </submittedName>
</protein>
<feature type="transmembrane region" description="Helical" evidence="3">
    <location>
        <begin position="261"/>
        <end position="281"/>
    </location>
</feature>
<feature type="transmembrane region" description="Helical" evidence="3">
    <location>
        <begin position="588"/>
        <end position="607"/>
    </location>
</feature>
<feature type="coiled-coil region" evidence="1">
    <location>
        <begin position="1266"/>
        <end position="1297"/>
    </location>
</feature>
<evidence type="ECO:0000313" key="5">
    <source>
        <dbReference type="Proteomes" id="UP000614047"/>
    </source>
</evidence>
<feature type="compositionally biased region" description="Basic residues" evidence="2">
    <location>
        <begin position="1"/>
        <end position="10"/>
    </location>
</feature>
<keyword evidence="3" id="KW-1133">Transmembrane helix</keyword>
<feature type="region of interest" description="Disordered" evidence="2">
    <location>
        <begin position="1"/>
        <end position="28"/>
    </location>
</feature>
<feature type="transmembrane region" description="Helical" evidence="3">
    <location>
        <begin position="555"/>
        <end position="576"/>
    </location>
</feature>
<feature type="transmembrane region" description="Helical" evidence="3">
    <location>
        <begin position="531"/>
        <end position="549"/>
    </location>
</feature>
<feature type="transmembrane region" description="Helical" evidence="3">
    <location>
        <begin position="226"/>
        <end position="246"/>
    </location>
</feature>
<evidence type="ECO:0000256" key="2">
    <source>
        <dbReference type="SAM" id="MobiDB-lite"/>
    </source>
</evidence>
<reference evidence="4" key="1">
    <citation type="submission" date="2020-11" db="EMBL/GenBank/DDBJ databases">
        <title>Sequencing the genomes of 1000 actinobacteria strains.</title>
        <authorList>
            <person name="Klenk H.-P."/>
        </authorList>
    </citation>
    <scope>NUCLEOTIDE SEQUENCE</scope>
    <source>
        <strain evidence="4">DSM 43175</strain>
    </source>
</reference>
<dbReference type="Proteomes" id="UP000614047">
    <property type="component" value="Unassembled WGS sequence"/>
</dbReference>
<dbReference type="RefSeq" id="WP_197015142.1">
    <property type="nucleotide sequence ID" value="NZ_BAABES010000018.1"/>
</dbReference>
<keyword evidence="1" id="KW-0175">Coiled coil</keyword>
<gene>
    <name evidence="4" type="ORF">IW256_007147</name>
</gene>
<sequence length="1318" mass="143651">MARRLKRRSTRPSTRPDPCPPDREGPRRGPQLVVWALVLTVFCGLALLSGQAEGFAMRTEASAPPPTPASAAPNASNAGGTVLAAAAPNPRGAAGGVLAAPPPPQETYVDSNACTGYDERRDYLPLNRWTSFELFVVDNSWIIKTRLFVSMIASLMFMAAGLAWRIIGTLMGFSYTFDMICGAAGPINSVGRAMSLYASWFLIPAWLFVLMAAVKRWTGGGRRGPASALRLIAVFLAATGMVFFIGDQSDKNQNNPTGRYTLPWMAATVQGWFSTASNSLYDLQEFGRFTRDGQANPVFYDNYPEGGAGPVTCAALDEALYNKYREENADTALRDGRQTMVQLSKIWEISLVRSWQTAQFGEGTKEFPSPAHASCRLLEAHAEVPIQTKMDAYDLSTGNALGTTKYSMLRGYFISPRDGEQVIAVAWGACKANDDGRGSERTTLQWDKATDMDNKARACGVLYGSDSFNTSLSAHGWMLTSVLDTFYFNGGDELRDKLGNCVSTEAACRYSWDFASAWLGANQAERLTQGLVSMIVSFVFLFVLGPMSIGLTVSSVALAGLVMILPVTMLLLGLGLPQGMRLIKLTGAAAAGDFYFTFALTLLTMFIDTTYGAIDQTVGSNAPNFFEQVAQGAAPLVALYLFRRLSKILGMGDISTTTGAMGFAAAAALRASGDPRLSRNPGERVSRALGQVGVGKMRLGALDERSLQRRLVNNAATRGMAGLAGRGMKRAARPLTDWTRDRYEAGRAALLRGTQSLQRRAASGTPAQRAAAYAGLTAGMAGLTVMAPPSVLATLPLMAFTGGAAALRGGQAAGDAIGARWRGGAGGDDEESGLAAGAAAGIPMAKSARTGLRQADDWHRNIIRVSDAAEQRNLVAQHTEDGLDMLRARQWGGGYQGGVNPDFAGFASEDERARALREMADRTGLAPDQFMMGDHGLVMPVPVLVDKRSGQRVFAQGTSVEQASHPVHYLDRYTLRRQMVDGVEENDDMYVARLTAQLRERGYVTDDGEVVDVFAAHGYDTRVPEVRERVAAFISGARDPELSRIIITARRSEDAAVATSREWVRGQAANLDQVYLRDVESLLNTGMPDAHRDIGRAFTDLEVEMPDGSSGTAGQLQQRLDQQIRQMQRYIADTQDLYSRQAAMAVGDFERELDRMTRRNQQGAQDIDHVAAQLRDALDQVSLARDVCEMGELRVRLADPGSGMDASDLKRAAERLTRQTQRDMDDWHEVIDKLTGAIYRNPENSRNAQDVTDALDELRRAITNRAGRADAENQEMIDRLEDARREYEHNRLLARTDPRMSADRPVNVRELLREMFRR</sequence>
<feature type="transmembrane region" description="Helical" evidence="3">
    <location>
        <begin position="147"/>
        <end position="167"/>
    </location>
</feature>
<keyword evidence="3" id="KW-0812">Transmembrane</keyword>
<evidence type="ECO:0000256" key="1">
    <source>
        <dbReference type="SAM" id="Coils"/>
    </source>
</evidence>
<feature type="transmembrane region" description="Helical" evidence="3">
    <location>
        <begin position="196"/>
        <end position="214"/>
    </location>
</feature>
<keyword evidence="3" id="KW-0472">Membrane</keyword>
<comment type="caution">
    <text evidence="4">The sequence shown here is derived from an EMBL/GenBank/DDBJ whole genome shotgun (WGS) entry which is preliminary data.</text>
</comment>
<keyword evidence="5" id="KW-1185">Reference proteome</keyword>
<organism evidence="4 5">
    <name type="scientific">Actinomadura viridis</name>
    <dbReference type="NCBI Taxonomy" id="58110"/>
    <lineage>
        <taxon>Bacteria</taxon>
        <taxon>Bacillati</taxon>
        <taxon>Actinomycetota</taxon>
        <taxon>Actinomycetes</taxon>
        <taxon>Streptosporangiales</taxon>
        <taxon>Thermomonosporaceae</taxon>
        <taxon>Actinomadura</taxon>
    </lineage>
</organism>
<name>A0A931GUD4_9ACTN</name>
<accession>A0A931GUD4</accession>
<evidence type="ECO:0000256" key="3">
    <source>
        <dbReference type="SAM" id="Phobius"/>
    </source>
</evidence>
<evidence type="ECO:0000313" key="4">
    <source>
        <dbReference type="EMBL" id="MBG6093034.1"/>
    </source>
</evidence>
<proteinExistence type="predicted"/>